<feature type="region of interest" description="Disordered" evidence="1">
    <location>
        <begin position="1"/>
        <end position="26"/>
    </location>
</feature>
<accession>A0A5J4X3K4</accession>
<gene>
    <name evidence="2" type="ORF">EZS28_003408</name>
</gene>
<sequence>MLMQVWKHQQEEKQPEIPPWRSQTSEQQQQLGGKLMGCITAWETINCKDFIQKGFYLFFKIITIERDFNKQSHNLPSKGIKQKCKHPKRSYKSNYRKKQQKKFRKVKLNGGTQLFWFLNLRENGERYQLQIFWTKKYNHYISK</sequence>
<protein>
    <submittedName>
        <fullName evidence="2">Uncharacterized protein</fullName>
    </submittedName>
</protein>
<evidence type="ECO:0000256" key="1">
    <source>
        <dbReference type="SAM" id="MobiDB-lite"/>
    </source>
</evidence>
<dbReference type="AlphaFoldDB" id="A0A5J4X3K4"/>
<comment type="caution">
    <text evidence="2">The sequence shown here is derived from an EMBL/GenBank/DDBJ whole genome shotgun (WGS) entry which is preliminary data.</text>
</comment>
<evidence type="ECO:0000313" key="3">
    <source>
        <dbReference type="Proteomes" id="UP000324800"/>
    </source>
</evidence>
<dbReference type="EMBL" id="SNRW01000451">
    <property type="protein sequence ID" value="KAA6401069.1"/>
    <property type="molecule type" value="Genomic_DNA"/>
</dbReference>
<evidence type="ECO:0000313" key="2">
    <source>
        <dbReference type="EMBL" id="KAA6401069.1"/>
    </source>
</evidence>
<reference evidence="2 3" key="1">
    <citation type="submission" date="2019-03" db="EMBL/GenBank/DDBJ databases">
        <title>Single cell metagenomics reveals metabolic interactions within the superorganism composed of flagellate Streblomastix strix and complex community of Bacteroidetes bacteria on its surface.</title>
        <authorList>
            <person name="Treitli S.C."/>
            <person name="Kolisko M."/>
            <person name="Husnik F."/>
            <person name="Keeling P."/>
            <person name="Hampl V."/>
        </authorList>
    </citation>
    <scope>NUCLEOTIDE SEQUENCE [LARGE SCALE GENOMIC DNA]</scope>
    <source>
        <strain evidence="2">ST1C</strain>
    </source>
</reference>
<dbReference type="Proteomes" id="UP000324800">
    <property type="component" value="Unassembled WGS sequence"/>
</dbReference>
<organism evidence="2 3">
    <name type="scientific">Streblomastix strix</name>
    <dbReference type="NCBI Taxonomy" id="222440"/>
    <lineage>
        <taxon>Eukaryota</taxon>
        <taxon>Metamonada</taxon>
        <taxon>Preaxostyla</taxon>
        <taxon>Oxymonadida</taxon>
        <taxon>Streblomastigidae</taxon>
        <taxon>Streblomastix</taxon>
    </lineage>
</organism>
<name>A0A5J4X3K4_9EUKA</name>
<proteinExistence type="predicted"/>